<sequence>MLGYKIPNKRYNYETDISINEKGAKGKNNQSNSLLFIAMFTAENIYCNSSIFGENLDSKKKIHQKKKYVIIFLKKNWQNWILANFETMEEFWYTIKVTLDVSNEAFSPVSFV</sequence>
<evidence type="ECO:0000313" key="2">
    <source>
        <dbReference type="Proteomes" id="UP001056978"/>
    </source>
</evidence>
<dbReference type="EMBL" id="CM043781">
    <property type="protein sequence ID" value="KAI4835988.1"/>
    <property type="molecule type" value="Genomic_DNA"/>
</dbReference>
<gene>
    <name evidence="1" type="ORF">MKS88_005207</name>
</gene>
<protein>
    <submittedName>
        <fullName evidence="1">Uncharacterized protein</fullName>
    </submittedName>
</protein>
<accession>A0ACB9Y3J7</accession>
<name>A0ACB9Y3J7_PLABR</name>
<organism evidence="1 2">
    <name type="scientific">Plasmodium brasilianum</name>
    <dbReference type="NCBI Taxonomy" id="5824"/>
    <lineage>
        <taxon>Eukaryota</taxon>
        <taxon>Sar</taxon>
        <taxon>Alveolata</taxon>
        <taxon>Apicomplexa</taxon>
        <taxon>Aconoidasida</taxon>
        <taxon>Haemosporida</taxon>
        <taxon>Plasmodiidae</taxon>
        <taxon>Plasmodium</taxon>
        <taxon>Plasmodium (Plasmodium)</taxon>
    </lineage>
</organism>
<comment type="caution">
    <text evidence="1">The sequence shown here is derived from an EMBL/GenBank/DDBJ whole genome shotgun (WGS) entry which is preliminary data.</text>
</comment>
<reference evidence="1" key="1">
    <citation type="submission" date="2022-06" db="EMBL/GenBank/DDBJ databases">
        <title>The First Complete Genome of the Simian Malaria Parasite Plasmodium brasilianum.</title>
        <authorList>
            <person name="Bajic M."/>
            <person name="Ravishankar S."/>
        </authorList>
    </citation>
    <scope>NUCLEOTIDE SEQUENCE</scope>
    <source>
        <strain evidence="1">Bolivian I</strain>
    </source>
</reference>
<proteinExistence type="predicted"/>
<keyword evidence="2" id="KW-1185">Reference proteome</keyword>
<evidence type="ECO:0000313" key="1">
    <source>
        <dbReference type="EMBL" id="KAI4835988.1"/>
    </source>
</evidence>
<dbReference type="Proteomes" id="UP001056978">
    <property type="component" value="Chromosome 13"/>
</dbReference>